<dbReference type="EMBL" id="CP000747">
    <property type="protein sequence ID" value="ACG78793.1"/>
    <property type="molecule type" value="Genomic_DNA"/>
</dbReference>
<proteinExistence type="predicted"/>
<dbReference type="STRING" id="450851.PHZ_c2384"/>
<dbReference type="KEGG" id="pzu:PHZ_c2384"/>
<organism evidence="1 2">
    <name type="scientific">Phenylobacterium zucineum (strain HLK1)</name>
    <dbReference type="NCBI Taxonomy" id="450851"/>
    <lineage>
        <taxon>Bacteria</taxon>
        <taxon>Pseudomonadati</taxon>
        <taxon>Pseudomonadota</taxon>
        <taxon>Alphaproteobacteria</taxon>
        <taxon>Caulobacterales</taxon>
        <taxon>Caulobacteraceae</taxon>
        <taxon>Phenylobacterium</taxon>
    </lineage>
</organism>
<sequence length="339" mass="36763">MEVPCGHGAIDNLFVTPNGGIALVETKLWRNPEARRSVVAQALDYAAAIARMDYGQFEAAVLAGLPNPGAGRPRALYDLLAEEPEALEEPRFIDAVAHNLKTGRFLVIAAGDGIRAETETLAGLLQSHAGARFTFALVSLELFRTATDQILAVPRTLARTVLIERGVVRIVDPRIEIESAPAATATAPRTSMTEELFMEALAARSPALPGHLRAFLTRLTSLGVEPEWRASLNLKWYGENLAVNLGYIRKEGFLSTDATSYTARSARDAAVRYQQRLADLVGGRVVQRSEVNGPYLTTRDGRSNVRLEALLPEHAEAWEAAVAEFIEALQQAPAIADAD</sequence>
<name>B4RFY0_PHEZH</name>
<protein>
    <recommendedName>
        <fullName evidence="3">DUF91 domain-containing protein</fullName>
    </recommendedName>
</protein>
<dbReference type="Proteomes" id="UP000001868">
    <property type="component" value="Chromosome"/>
</dbReference>
<evidence type="ECO:0000313" key="2">
    <source>
        <dbReference type="Proteomes" id="UP000001868"/>
    </source>
</evidence>
<dbReference type="AlphaFoldDB" id="B4RFY0"/>
<dbReference type="HOGENOM" id="CLU_070566_0_0_5"/>
<evidence type="ECO:0000313" key="1">
    <source>
        <dbReference type="EMBL" id="ACG78793.1"/>
    </source>
</evidence>
<gene>
    <name evidence="1" type="ordered locus">PHZ_c2384</name>
</gene>
<dbReference type="eggNOG" id="ENOG5030AI1">
    <property type="taxonomic scope" value="Bacteria"/>
</dbReference>
<dbReference type="InterPro" id="IPR011856">
    <property type="entry name" value="tRNA_endonuc-like_dom_sf"/>
</dbReference>
<dbReference type="Gene3D" id="3.40.1350.10">
    <property type="match status" value="1"/>
</dbReference>
<accession>B4RFY0</accession>
<evidence type="ECO:0008006" key="3">
    <source>
        <dbReference type="Google" id="ProtNLM"/>
    </source>
</evidence>
<dbReference type="GO" id="GO:0003676">
    <property type="term" value="F:nucleic acid binding"/>
    <property type="evidence" value="ECO:0007669"/>
    <property type="project" value="InterPro"/>
</dbReference>
<reference evidence="1 2" key="1">
    <citation type="journal article" date="2008" name="BMC Genomics">
        <title>Complete genome of Phenylobacterium zucineum - a novel facultative intracellular bacterium isolated from human erythroleukemia cell line K562.</title>
        <authorList>
            <person name="Luo Y."/>
            <person name="Xu X."/>
            <person name="Ding Z."/>
            <person name="Liu Z."/>
            <person name="Zhang B."/>
            <person name="Yan Z."/>
            <person name="Sun J."/>
            <person name="Hu S."/>
            <person name="Hu X."/>
        </authorList>
    </citation>
    <scope>NUCLEOTIDE SEQUENCE [LARGE SCALE GENOMIC DNA]</scope>
    <source>
        <strain evidence="1 2">HLK1</strain>
    </source>
</reference>
<keyword evidence="2" id="KW-1185">Reference proteome</keyword>